<organism evidence="4 5">
    <name type="scientific">Synaphobranchus kaupii</name>
    <name type="common">Kaup's arrowtooth eel</name>
    <dbReference type="NCBI Taxonomy" id="118154"/>
    <lineage>
        <taxon>Eukaryota</taxon>
        <taxon>Metazoa</taxon>
        <taxon>Chordata</taxon>
        <taxon>Craniata</taxon>
        <taxon>Vertebrata</taxon>
        <taxon>Euteleostomi</taxon>
        <taxon>Actinopterygii</taxon>
        <taxon>Neopterygii</taxon>
        <taxon>Teleostei</taxon>
        <taxon>Anguilliformes</taxon>
        <taxon>Synaphobranchidae</taxon>
        <taxon>Synaphobranchus</taxon>
    </lineage>
</organism>
<feature type="region of interest" description="Disordered" evidence="2">
    <location>
        <begin position="30"/>
        <end position="123"/>
    </location>
</feature>
<dbReference type="GO" id="GO:0003700">
    <property type="term" value="F:DNA-binding transcription factor activity"/>
    <property type="evidence" value="ECO:0007669"/>
    <property type="project" value="InterPro"/>
</dbReference>
<evidence type="ECO:0000256" key="2">
    <source>
        <dbReference type="SAM" id="MobiDB-lite"/>
    </source>
</evidence>
<dbReference type="InterPro" id="IPR005542">
    <property type="entry name" value="PBX_PBC_dom"/>
</dbReference>
<evidence type="ECO:0000313" key="5">
    <source>
        <dbReference type="Proteomes" id="UP001152622"/>
    </source>
</evidence>
<feature type="compositionally biased region" description="Low complexity" evidence="2">
    <location>
        <begin position="31"/>
        <end position="48"/>
    </location>
</feature>
<dbReference type="EMBL" id="JAINUF010000012">
    <property type="protein sequence ID" value="KAJ8345305.1"/>
    <property type="molecule type" value="Genomic_DNA"/>
</dbReference>
<comment type="subcellular location">
    <subcellularLocation>
        <location evidence="1">Nucleus</location>
    </subcellularLocation>
</comment>
<comment type="caution">
    <text evidence="4">The sequence shown here is derived from an EMBL/GenBank/DDBJ whole genome shotgun (WGS) entry which is preliminary data.</text>
</comment>
<evidence type="ECO:0000313" key="4">
    <source>
        <dbReference type="EMBL" id="KAJ8345305.1"/>
    </source>
</evidence>
<accession>A0A9Q1EUN6</accession>
<protein>
    <recommendedName>
        <fullName evidence="3">PBC domain-containing protein</fullName>
    </recommendedName>
</protein>
<dbReference type="AlphaFoldDB" id="A0A9Q1EUN6"/>
<name>A0A9Q1EUN6_SYNKA</name>
<feature type="domain" description="PBC" evidence="3">
    <location>
        <begin position="1"/>
        <end position="20"/>
    </location>
</feature>
<dbReference type="Proteomes" id="UP001152622">
    <property type="component" value="Chromosome 12"/>
</dbReference>
<gene>
    <name evidence="4" type="ORF">SKAU_G00294980</name>
</gene>
<dbReference type="Pfam" id="PF03792">
    <property type="entry name" value="PBC"/>
    <property type="match status" value="1"/>
</dbReference>
<proteinExistence type="predicted"/>
<reference evidence="4" key="1">
    <citation type="journal article" date="2023" name="Science">
        <title>Genome structures resolve the early diversification of teleost fishes.</title>
        <authorList>
            <person name="Parey E."/>
            <person name="Louis A."/>
            <person name="Montfort J."/>
            <person name="Bouchez O."/>
            <person name="Roques C."/>
            <person name="Iampietro C."/>
            <person name="Lluch J."/>
            <person name="Castinel A."/>
            <person name="Donnadieu C."/>
            <person name="Desvignes T."/>
            <person name="Floi Bucao C."/>
            <person name="Jouanno E."/>
            <person name="Wen M."/>
            <person name="Mejri S."/>
            <person name="Dirks R."/>
            <person name="Jansen H."/>
            <person name="Henkel C."/>
            <person name="Chen W.J."/>
            <person name="Zahm M."/>
            <person name="Cabau C."/>
            <person name="Klopp C."/>
            <person name="Thompson A.W."/>
            <person name="Robinson-Rechavi M."/>
            <person name="Braasch I."/>
            <person name="Lecointre G."/>
            <person name="Bobe J."/>
            <person name="Postlethwait J.H."/>
            <person name="Berthelot C."/>
            <person name="Roest Crollius H."/>
            <person name="Guiguen Y."/>
        </authorList>
    </citation>
    <scope>NUCLEOTIDE SEQUENCE</scope>
    <source>
        <strain evidence="4">WJC10195</strain>
    </source>
</reference>
<dbReference type="PROSITE" id="PS51978">
    <property type="entry name" value="PBC"/>
    <property type="match status" value="1"/>
</dbReference>
<feature type="compositionally biased region" description="Polar residues" evidence="2">
    <location>
        <begin position="81"/>
        <end position="90"/>
    </location>
</feature>
<sequence>MQLKQSTCEAVMILRSRFLDARRKRRNFNKAGHGASVSAQASQANSPATPNSGGYPAPCYTPDGPAMRTCQEELRNPQAPDDSTNPSITSPAGAPSSVHSDFLQLREGSTHQRSVDSSPFPLNPTPSLWQGTNCCWPLPFS</sequence>
<evidence type="ECO:0000259" key="3">
    <source>
        <dbReference type="PROSITE" id="PS51978"/>
    </source>
</evidence>
<dbReference type="GO" id="GO:0005634">
    <property type="term" value="C:nucleus"/>
    <property type="evidence" value="ECO:0007669"/>
    <property type="project" value="UniProtKB-SubCell"/>
</dbReference>
<keyword evidence="5" id="KW-1185">Reference proteome</keyword>
<evidence type="ECO:0000256" key="1">
    <source>
        <dbReference type="ARBA" id="ARBA00004123"/>
    </source>
</evidence>